<evidence type="ECO:0000313" key="2">
    <source>
        <dbReference type="Proteomes" id="UP000789342"/>
    </source>
</evidence>
<protein>
    <submittedName>
        <fullName evidence="1">12935_t:CDS:1</fullName>
    </submittedName>
</protein>
<comment type="caution">
    <text evidence="1">The sequence shown here is derived from an EMBL/GenBank/DDBJ whole genome shotgun (WGS) entry which is preliminary data.</text>
</comment>
<organism evidence="1 2">
    <name type="scientific">Acaulospora morrowiae</name>
    <dbReference type="NCBI Taxonomy" id="94023"/>
    <lineage>
        <taxon>Eukaryota</taxon>
        <taxon>Fungi</taxon>
        <taxon>Fungi incertae sedis</taxon>
        <taxon>Mucoromycota</taxon>
        <taxon>Glomeromycotina</taxon>
        <taxon>Glomeromycetes</taxon>
        <taxon>Diversisporales</taxon>
        <taxon>Acaulosporaceae</taxon>
        <taxon>Acaulospora</taxon>
    </lineage>
</organism>
<evidence type="ECO:0000313" key="1">
    <source>
        <dbReference type="EMBL" id="CAG8788770.1"/>
    </source>
</evidence>
<reference evidence="1" key="1">
    <citation type="submission" date="2021-06" db="EMBL/GenBank/DDBJ databases">
        <authorList>
            <person name="Kallberg Y."/>
            <person name="Tangrot J."/>
            <person name="Rosling A."/>
        </authorList>
    </citation>
    <scope>NUCLEOTIDE SEQUENCE</scope>
    <source>
        <strain evidence="1">CL551</strain>
    </source>
</reference>
<accession>A0A9N9JNC4</accession>
<dbReference type="EMBL" id="CAJVPV010059336">
    <property type="protein sequence ID" value="CAG8788770.1"/>
    <property type="molecule type" value="Genomic_DNA"/>
</dbReference>
<name>A0A9N9JNC4_9GLOM</name>
<dbReference type="AlphaFoldDB" id="A0A9N9JNC4"/>
<keyword evidence="2" id="KW-1185">Reference proteome</keyword>
<dbReference type="OrthoDB" id="2351154at2759"/>
<dbReference type="Proteomes" id="UP000789342">
    <property type="component" value="Unassembled WGS sequence"/>
</dbReference>
<proteinExistence type="predicted"/>
<sequence>MRPNLCEDIYHEILIHIQDSVELYKCLFVSRLWCRITVPLLWKNPFEISPCKKHDLIMRTYISCLNDEELA</sequence>
<feature type="non-terminal residue" evidence="1">
    <location>
        <position position="71"/>
    </location>
</feature>
<gene>
    <name evidence="1" type="ORF">AMORRO_LOCUS17957</name>
</gene>